<evidence type="ECO:0000313" key="1">
    <source>
        <dbReference type="EMBL" id="MDY3558270.1"/>
    </source>
</evidence>
<evidence type="ECO:0000313" key="2">
    <source>
        <dbReference type="Proteomes" id="UP001272242"/>
    </source>
</evidence>
<keyword evidence="2" id="KW-1185">Reference proteome</keyword>
<accession>A0ABU5EUY9</accession>
<dbReference type="EMBL" id="JAXBLV010000024">
    <property type="protein sequence ID" value="MDY3558270.1"/>
    <property type="molecule type" value="Genomic_DNA"/>
</dbReference>
<dbReference type="Pfam" id="PF07610">
    <property type="entry name" value="DUF1573"/>
    <property type="match status" value="1"/>
</dbReference>
<comment type="caution">
    <text evidence="1">The sequence shown here is derived from an EMBL/GenBank/DDBJ whole genome shotgun (WGS) entry which is preliminary data.</text>
</comment>
<sequence length="249" mass="26690">MKSLIAAALTGAIVSLGSLGYWALARTSASPAPQSVEEPAPVAINPRTQADRRGQVYISEQIINYGRIGLHDTPSGSFFVINESDRTITLDQLVKSCGCTSAELGKREIPAGGRTEVKFSVRASGLRGPRVESIGVTFLNGEGEICGPIVAKVFFSPAGLLDVDPSDVVLTKDNPRATVTVRSEDPEALKKVLRAESRHPGITVDGSRLPVVTLELNDQMNESVLNTECSIYTTVIGEEFIRVGVRVRK</sequence>
<dbReference type="InterPro" id="IPR013783">
    <property type="entry name" value="Ig-like_fold"/>
</dbReference>
<name>A0ABU5EUY9_9BACT</name>
<organism evidence="1 2">
    <name type="scientific">Gemmata algarum</name>
    <dbReference type="NCBI Taxonomy" id="2975278"/>
    <lineage>
        <taxon>Bacteria</taxon>
        <taxon>Pseudomonadati</taxon>
        <taxon>Planctomycetota</taxon>
        <taxon>Planctomycetia</taxon>
        <taxon>Gemmatales</taxon>
        <taxon>Gemmataceae</taxon>
        <taxon>Gemmata</taxon>
    </lineage>
</organism>
<proteinExistence type="predicted"/>
<dbReference type="Gene3D" id="2.60.40.10">
    <property type="entry name" value="Immunoglobulins"/>
    <property type="match status" value="1"/>
</dbReference>
<dbReference type="Proteomes" id="UP001272242">
    <property type="component" value="Unassembled WGS sequence"/>
</dbReference>
<dbReference type="InterPro" id="IPR011467">
    <property type="entry name" value="DUF1573"/>
</dbReference>
<gene>
    <name evidence="1" type="ORF">R5W23_004965</name>
</gene>
<dbReference type="RefSeq" id="WP_320685218.1">
    <property type="nucleotide sequence ID" value="NZ_JAXBLV010000024.1"/>
</dbReference>
<protein>
    <submittedName>
        <fullName evidence="1">DUF1573 domain-containing protein</fullName>
    </submittedName>
</protein>
<reference evidence="2" key="1">
    <citation type="journal article" date="2023" name="Mar. Drugs">
        <title>Gemmata algarum, a Novel Planctomycete Isolated from an Algal Mat, Displays Antimicrobial Activity.</title>
        <authorList>
            <person name="Kumar G."/>
            <person name="Kallscheuer N."/>
            <person name="Kashif M."/>
            <person name="Ahamad S."/>
            <person name="Jagadeeshwari U."/>
            <person name="Pannikurungottu S."/>
            <person name="Haufschild T."/>
            <person name="Kabuu M."/>
            <person name="Sasikala C."/>
            <person name="Jogler C."/>
            <person name="Ramana C."/>
        </authorList>
    </citation>
    <scope>NUCLEOTIDE SEQUENCE [LARGE SCALE GENOMIC DNA]</scope>
    <source>
        <strain evidence="2">JC673</strain>
    </source>
</reference>